<keyword evidence="1" id="KW-0472">Membrane</keyword>
<reference evidence="2 3" key="1">
    <citation type="submission" date="2018-06" db="EMBL/GenBank/DDBJ databases">
        <title>Draft genome sequence of mcr-1-harboring Escherichia coli isolated from wound infection of a hospitalized patient, in Bolivia.</title>
        <authorList>
            <person name="Munoz M.E."/>
            <person name="Moura Q."/>
            <person name="Ventura P.R.M."/>
            <person name="Bustos L.R."/>
            <person name="Ovando B.G."/>
            <person name="Terrazas D.I.V."/>
            <person name="Yarhui N.B."/>
            <person name="Cerdeira L."/>
            <person name="Lincopan N."/>
        </authorList>
    </citation>
    <scope>NUCLEOTIDE SEQUENCE [LARGE SCALE GENOMIC DNA]</scope>
    <source>
        <strain evidence="2 3">EcMLT</strain>
    </source>
</reference>
<evidence type="ECO:0000313" key="3">
    <source>
        <dbReference type="Proteomes" id="UP000249482"/>
    </source>
</evidence>
<evidence type="ECO:0000256" key="1">
    <source>
        <dbReference type="SAM" id="Phobius"/>
    </source>
</evidence>
<feature type="non-terminal residue" evidence="2">
    <location>
        <position position="66"/>
    </location>
</feature>
<comment type="caution">
    <text evidence="2">The sequence shown here is derived from an EMBL/GenBank/DDBJ whole genome shotgun (WGS) entry which is preliminary data.</text>
</comment>
<protein>
    <submittedName>
        <fullName evidence="2">Multidrug export protein EmrA</fullName>
    </submittedName>
</protein>
<gene>
    <name evidence="2" type="ORF">DNQ45_14755</name>
</gene>
<proteinExistence type="predicted"/>
<feature type="transmembrane region" description="Helical" evidence="1">
    <location>
        <begin position="23"/>
        <end position="44"/>
    </location>
</feature>
<accession>A0A2W6Q6U8</accession>
<name>A0A2W6Q6U8_ECOLX</name>
<dbReference type="Proteomes" id="UP000249482">
    <property type="component" value="Unassembled WGS sequence"/>
</dbReference>
<sequence>MSANAETQTPQQPVKKSGKRKRLLLLLTLLFIIIAVAIGIYWFLVLRHFEETDDAYVAGNQIQIMS</sequence>
<evidence type="ECO:0000313" key="2">
    <source>
        <dbReference type="EMBL" id="PZT65736.1"/>
    </source>
</evidence>
<keyword evidence="1" id="KW-1133">Transmembrane helix</keyword>
<keyword evidence="1" id="KW-0812">Transmembrane</keyword>
<dbReference type="AlphaFoldDB" id="A0A2W6Q6U8"/>
<organism evidence="2 3">
    <name type="scientific">Escherichia coli</name>
    <dbReference type="NCBI Taxonomy" id="562"/>
    <lineage>
        <taxon>Bacteria</taxon>
        <taxon>Pseudomonadati</taxon>
        <taxon>Pseudomonadota</taxon>
        <taxon>Gammaproteobacteria</taxon>
        <taxon>Enterobacterales</taxon>
        <taxon>Enterobacteriaceae</taxon>
        <taxon>Escherichia</taxon>
    </lineage>
</organism>
<dbReference type="EMBL" id="QKWZ01000380">
    <property type="protein sequence ID" value="PZT65736.1"/>
    <property type="molecule type" value="Genomic_DNA"/>
</dbReference>